<dbReference type="EMBL" id="JAESIY010000015">
    <property type="protein sequence ID" value="MBL3658674.1"/>
    <property type="molecule type" value="Genomic_DNA"/>
</dbReference>
<name>A0A937K1J4_9BACT</name>
<dbReference type="Proteomes" id="UP000659388">
    <property type="component" value="Unassembled WGS sequence"/>
</dbReference>
<evidence type="ECO:0000313" key="2">
    <source>
        <dbReference type="EMBL" id="MBL3658674.1"/>
    </source>
</evidence>
<reference evidence="2" key="1">
    <citation type="submission" date="2021-01" db="EMBL/GenBank/DDBJ databases">
        <title>Fulvivirga kasyanovii gen. nov., sp nov., a novel member of the phylum Bacteroidetes isolated from seawater in a mussel farm.</title>
        <authorList>
            <person name="Zhao L.-H."/>
            <person name="Wang Z.-J."/>
        </authorList>
    </citation>
    <scope>NUCLEOTIDE SEQUENCE</scope>
    <source>
        <strain evidence="2">2943</strain>
    </source>
</reference>
<dbReference type="AlphaFoldDB" id="A0A937K1J4"/>
<gene>
    <name evidence="2" type="ORF">JL102_21160</name>
</gene>
<feature type="transmembrane region" description="Helical" evidence="1">
    <location>
        <begin position="49"/>
        <end position="69"/>
    </location>
</feature>
<comment type="caution">
    <text evidence="2">The sequence shown here is derived from an EMBL/GenBank/DDBJ whole genome shotgun (WGS) entry which is preliminary data.</text>
</comment>
<dbReference type="RefSeq" id="WP_202246469.1">
    <property type="nucleotide sequence ID" value="NZ_JAESIY010000015.1"/>
</dbReference>
<proteinExistence type="predicted"/>
<feature type="transmembrane region" description="Helical" evidence="1">
    <location>
        <begin position="104"/>
        <end position="130"/>
    </location>
</feature>
<protein>
    <submittedName>
        <fullName evidence="2">Uncharacterized protein</fullName>
    </submittedName>
</protein>
<evidence type="ECO:0000256" key="1">
    <source>
        <dbReference type="SAM" id="Phobius"/>
    </source>
</evidence>
<keyword evidence="3" id="KW-1185">Reference proteome</keyword>
<evidence type="ECO:0000313" key="3">
    <source>
        <dbReference type="Proteomes" id="UP000659388"/>
    </source>
</evidence>
<keyword evidence="1" id="KW-1133">Transmembrane helix</keyword>
<keyword evidence="1" id="KW-0812">Transmembrane</keyword>
<accession>A0A937K1J4</accession>
<feature type="transmembrane region" description="Helical" evidence="1">
    <location>
        <begin position="12"/>
        <end position="34"/>
    </location>
</feature>
<organism evidence="2 3">
    <name type="scientific">Fulvivirga sediminis</name>
    <dbReference type="NCBI Taxonomy" id="2803949"/>
    <lineage>
        <taxon>Bacteria</taxon>
        <taxon>Pseudomonadati</taxon>
        <taxon>Bacteroidota</taxon>
        <taxon>Cytophagia</taxon>
        <taxon>Cytophagales</taxon>
        <taxon>Fulvivirgaceae</taxon>
        <taxon>Fulvivirga</taxon>
    </lineage>
</organism>
<sequence>MKASSFAQQLKSLNIVHWAIALPMVLGGLAIFSLNMNQPAIAPGQTIDYLIYLPLLAMVVILPISNIIYTQMLKKHYQKPLSVKFKAYKSAFIIRDSFFEIPGILTCIIAYILGNSFILIIIPAILLQFYSNRPVLKKISYDLRLTPDQEKEILA</sequence>
<keyword evidence="1" id="KW-0472">Membrane</keyword>